<feature type="region of interest" description="Disordered" evidence="7">
    <location>
        <begin position="1"/>
        <end position="21"/>
    </location>
</feature>
<dbReference type="PROSITE" id="PS00217">
    <property type="entry name" value="SUGAR_TRANSPORT_2"/>
    <property type="match status" value="1"/>
</dbReference>
<dbReference type="Gene3D" id="1.20.1250.20">
    <property type="entry name" value="MFS general substrate transporter like domains"/>
    <property type="match status" value="2"/>
</dbReference>
<comment type="subcellular location">
    <subcellularLocation>
        <location evidence="1">Cell membrane</location>
        <topology evidence="1">Multi-pass membrane protein</topology>
    </subcellularLocation>
</comment>
<evidence type="ECO:0000256" key="4">
    <source>
        <dbReference type="ARBA" id="ARBA00022692"/>
    </source>
</evidence>
<evidence type="ECO:0000256" key="2">
    <source>
        <dbReference type="ARBA" id="ARBA00022448"/>
    </source>
</evidence>
<dbReference type="InterPro" id="IPR036259">
    <property type="entry name" value="MFS_trans_sf"/>
</dbReference>
<dbReference type="InterPro" id="IPR005828">
    <property type="entry name" value="MFS_sugar_transport-like"/>
</dbReference>
<dbReference type="PROSITE" id="PS50850">
    <property type="entry name" value="MFS"/>
    <property type="match status" value="1"/>
</dbReference>
<dbReference type="CDD" id="cd17369">
    <property type="entry name" value="MFS_ShiA_like"/>
    <property type="match status" value="1"/>
</dbReference>
<feature type="transmembrane region" description="Helical" evidence="8">
    <location>
        <begin position="325"/>
        <end position="343"/>
    </location>
</feature>
<evidence type="ECO:0000313" key="11">
    <source>
        <dbReference type="Proteomes" id="UP001597326"/>
    </source>
</evidence>
<keyword evidence="3" id="KW-1003">Cell membrane</keyword>
<feature type="transmembrane region" description="Helical" evidence="8">
    <location>
        <begin position="204"/>
        <end position="223"/>
    </location>
</feature>
<keyword evidence="4 8" id="KW-0812">Transmembrane</keyword>
<accession>A0ABW4RXK0</accession>
<evidence type="ECO:0000256" key="8">
    <source>
        <dbReference type="SAM" id="Phobius"/>
    </source>
</evidence>
<comment type="caution">
    <text evidence="10">The sequence shown here is derived from an EMBL/GenBank/DDBJ whole genome shotgun (WGS) entry which is preliminary data.</text>
</comment>
<dbReference type="PROSITE" id="PS00216">
    <property type="entry name" value="SUGAR_TRANSPORT_1"/>
    <property type="match status" value="1"/>
</dbReference>
<feature type="transmembrane region" description="Helical" evidence="8">
    <location>
        <begin position="295"/>
        <end position="313"/>
    </location>
</feature>
<feature type="transmembrane region" description="Helical" evidence="8">
    <location>
        <begin position="422"/>
        <end position="439"/>
    </location>
</feature>
<evidence type="ECO:0000256" key="1">
    <source>
        <dbReference type="ARBA" id="ARBA00004651"/>
    </source>
</evidence>
<reference evidence="11" key="1">
    <citation type="journal article" date="2019" name="Int. J. Syst. Evol. Microbiol.">
        <title>The Global Catalogue of Microorganisms (GCM) 10K type strain sequencing project: providing services to taxonomists for standard genome sequencing and annotation.</title>
        <authorList>
            <consortium name="The Broad Institute Genomics Platform"/>
            <consortium name="The Broad Institute Genome Sequencing Center for Infectious Disease"/>
            <person name="Wu L."/>
            <person name="Ma J."/>
        </authorList>
    </citation>
    <scope>NUCLEOTIDE SEQUENCE [LARGE SCALE GENOMIC DNA]</scope>
    <source>
        <strain evidence="11">CAIM 431</strain>
    </source>
</reference>
<dbReference type="Pfam" id="PF00083">
    <property type="entry name" value="Sugar_tr"/>
    <property type="match status" value="1"/>
</dbReference>
<evidence type="ECO:0000256" key="3">
    <source>
        <dbReference type="ARBA" id="ARBA00022475"/>
    </source>
</evidence>
<keyword evidence="2" id="KW-0813">Transport</keyword>
<feature type="transmembrane region" description="Helical" evidence="8">
    <location>
        <begin position="44"/>
        <end position="63"/>
    </location>
</feature>
<feature type="transmembrane region" description="Helical" evidence="8">
    <location>
        <begin position="257"/>
        <end position="283"/>
    </location>
</feature>
<organism evidence="10 11">
    <name type="scientific">Luteococcus peritonei</name>
    <dbReference type="NCBI Taxonomy" id="88874"/>
    <lineage>
        <taxon>Bacteria</taxon>
        <taxon>Bacillati</taxon>
        <taxon>Actinomycetota</taxon>
        <taxon>Actinomycetes</taxon>
        <taxon>Propionibacteriales</taxon>
        <taxon>Propionibacteriaceae</taxon>
        <taxon>Luteococcus</taxon>
    </lineage>
</organism>
<feature type="transmembrane region" description="Helical" evidence="8">
    <location>
        <begin position="106"/>
        <end position="129"/>
    </location>
</feature>
<keyword evidence="11" id="KW-1185">Reference proteome</keyword>
<feature type="transmembrane region" description="Helical" evidence="8">
    <location>
        <begin position="390"/>
        <end position="410"/>
    </location>
</feature>
<dbReference type="SUPFAM" id="SSF103473">
    <property type="entry name" value="MFS general substrate transporter"/>
    <property type="match status" value="1"/>
</dbReference>
<evidence type="ECO:0000313" key="10">
    <source>
        <dbReference type="EMBL" id="MFD1891022.1"/>
    </source>
</evidence>
<keyword evidence="6 8" id="KW-0472">Membrane</keyword>
<protein>
    <submittedName>
        <fullName evidence="10">MFS transporter</fullName>
    </submittedName>
</protein>
<feature type="transmembrane region" description="Helical" evidence="8">
    <location>
        <begin position="69"/>
        <end position="94"/>
    </location>
</feature>
<feature type="transmembrane region" description="Helical" evidence="8">
    <location>
        <begin position="179"/>
        <end position="198"/>
    </location>
</feature>
<dbReference type="InterPro" id="IPR020846">
    <property type="entry name" value="MFS_dom"/>
</dbReference>
<dbReference type="Proteomes" id="UP001597326">
    <property type="component" value="Unassembled WGS sequence"/>
</dbReference>
<name>A0ABW4RXK0_9ACTN</name>
<keyword evidence="5 8" id="KW-1133">Transmembrane helix</keyword>
<dbReference type="RefSeq" id="WP_343874307.1">
    <property type="nucleotide sequence ID" value="NZ_BAAAIX010000026.1"/>
</dbReference>
<feature type="compositionally biased region" description="Low complexity" evidence="7">
    <location>
        <begin position="8"/>
        <end position="21"/>
    </location>
</feature>
<dbReference type="EMBL" id="JBHUFZ010000028">
    <property type="protein sequence ID" value="MFD1891022.1"/>
    <property type="molecule type" value="Genomic_DNA"/>
</dbReference>
<evidence type="ECO:0000256" key="6">
    <source>
        <dbReference type="ARBA" id="ARBA00023136"/>
    </source>
</evidence>
<dbReference type="PANTHER" id="PTHR43045">
    <property type="entry name" value="SHIKIMATE TRANSPORTER"/>
    <property type="match status" value="1"/>
</dbReference>
<evidence type="ECO:0000259" key="9">
    <source>
        <dbReference type="PROSITE" id="PS50850"/>
    </source>
</evidence>
<evidence type="ECO:0000256" key="7">
    <source>
        <dbReference type="SAM" id="MobiDB-lite"/>
    </source>
</evidence>
<gene>
    <name evidence="10" type="ORF">ACFSCS_12645</name>
</gene>
<sequence length="450" mass="48243">MSQHPQEPTRASSSPTAAAPPDVVRSVTNRRVLLGSLSGSAIEWYDFLLYGTVAPIIFAKQFFPQGDPFVQLMAAYFGQALTFLIRPLGGVFFAHIGDRVGRKKTLVMTLTIMGLGTVAIGLLPTYAQIGMAAPVLLYLFRIIQGLAIGGEWGGALLLAYEYAPRERRGFFGSMPQLGVTAGLLLGNAAVLLATLLPGDAFDSWGWRVPFVFSIVLVALGLWIRGGLDETPAFRALQETGQVEKTPLATTLREHWRAVLLAVGAKAAETAPFYILVTFIVGYATSKPLSYTRSDVLTAVLVGAAVATAAIPLMGILSDRLGRRPVYMAGVLLFGLSAFAYFPMVNSGKLWLFVLASVMSLGLAWAPVTATLGTMMSETFTANIRYTGVTLGYQIGAALFSGTAPMIALWLQHRAGGSWLPVALYWAGLTVLSFCSAWAARHVAVRENQLA</sequence>
<feature type="transmembrane region" description="Helical" evidence="8">
    <location>
        <begin position="135"/>
        <end position="158"/>
    </location>
</feature>
<feature type="transmembrane region" description="Helical" evidence="8">
    <location>
        <begin position="349"/>
        <end position="369"/>
    </location>
</feature>
<dbReference type="InterPro" id="IPR005829">
    <property type="entry name" value="Sugar_transporter_CS"/>
</dbReference>
<feature type="domain" description="Major facilitator superfamily (MFS) profile" evidence="9">
    <location>
        <begin position="32"/>
        <end position="450"/>
    </location>
</feature>
<evidence type="ECO:0000256" key="5">
    <source>
        <dbReference type="ARBA" id="ARBA00022989"/>
    </source>
</evidence>
<dbReference type="PANTHER" id="PTHR43045:SF1">
    <property type="entry name" value="SHIKIMATE TRANSPORTER"/>
    <property type="match status" value="1"/>
</dbReference>
<proteinExistence type="predicted"/>